<name>A0A5N6ZP77_9EURO</name>
<keyword evidence="1" id="KW-0175">Coiled coil</keyword>
<protein>
    <submittedName>
        <fullName evidence="2">Uncharacterized protein</fullName>
    </submittedName>
</protein>
<evidence type="ECO:0000256" key="1">
    <source>
        <dbReference type="SAM" id="Coils"/>
    </source>
</evidence>
<dbReference type="EMBL" id="ML737838">
    <property type="protein sequence ID" value="KAE8359245.1"/>
    <property type="molecule type" value="Genomic_DNA"/>
</dbReference>
<organism evidence="2 3">
    <name type="scientific">Aspergillus caelatus</name>
    <dbReference type="NCBI Taxonomy" id="61420"/>
    <lineage>
        <taxon>Eukaryota</taxon>
        <taxon>Fungi</taxon>
        <taxon>Dikarya</taxon>
        <taxon>Ascomycota</taxon>
        <taxon>Pezizomycotina</taxon>
        <taxon>Eurotiomycetes</taxon>
        <taxon>Eurotiomycetidae</taxon>
        <taxon>Eurotiales</taxon>
        <taxon>Aspergillaceae</taxon>
        <taxon>Aspergillus</taxon>
        <taxon>Aspergillus subgen. Circumdati</taxon>
    </lineage>
</organism>
<gene>
    <name evidence="2" type="ORF">BDV27DRAFT_162834</name>
</gene>
<evidence type="ECO:0000313" key="2">
    <source>
        <dbReference type="EMBL" id="KAE8359245.1"/>
    </source>
</evidence>
<dbReference type="OrthoDB" id="4369471at2759"/>
<dbReference type="RefSeq" id="XP_031922326.1">
    <property type="nucleotide sequence ID" value="XM_032073458.1"/>
</dbReference>
<accession>A0A5N6ZP77</accession>
<evidence type="ECO:0000313" key="3">
    <source>
        <dbReference type="Proteomes" id="UP000326268"/>
    </source>
</evidence>
<reference evidence="2 3" key="1">
    <citation type="submission" date="2019-04" db="EMBL/GenBank/DDBJ databases">
        <title>Friends and foes A comparative genomics studyof 23 Aspergillus species from section Flavi.</title>
        <authorList>
            <consortium name="DOE Joint Genome Institute"/>
            <person name="Kjaerbolling I."/>
            <person name="Vesth T."/>
            <person name="Frisvad J.C."/>
            <person name="Nybo J.L."/>
            <person name="Theobald S."/>
            <person name="Kildgaard S."/>
            <person name="Isbrandt T."/>
            <person name="Kuo A."/>
            <person name="Sato A."/>
            <person name="Lyhne E.K."/>
            <person name="Kogle M.E."/>
            <person name="Wiebenga A."/>
            <person name="Kun R.S."/>
            <person name="Lubbers R.J."/>
            <person name="Makela M.R."/>
            <person name="Barry K."/>
            <person name="Chovatia M."/>
            <person name="Clum A."/>
            <person name="Daum C."/>
            <person name="Haridas S."/>
            <person name="He G."/>
            <person name="LaButti K."/>
            <person name="Lipzen A."/>
            <person name="Mondo S."/>
            <person name="Riley R."/>
            <person name="Salamov A."/>
            <person name="Simmons B.A."/>
            <person name="Magnuson J.K."/>
            <person name="Henrissat B."/>
            <person name="Mortensen U.H."/>
            <person name="Larsen T.O."/>
            <person name="Devries R.P."/>
            <person name="Grigoriev I.V."/>
            <person name="Machida M."/>
            <person name="Baker S.E."/>
            <person name="Andersen M.R."/>
        </authorList>
    </citation>
    <scope>NUCLEOTIDE SEQUENCE [LARGE SCALE GENOMIC DNA]</scope>
    <source>
        <strain evidence="2 3">CBS 763.97</strain>
    </source>
</reference>
<sequence>MPATEPWFTPGSCAMRLQNLEGLSSVSKSSLLRTIADDILAAFICISKQLSCGTLSARHTRPIHDFITSIKSTERLEQRRLQQDLERYRQRERRWRAERKWMRRKVEGLVKHSEVAYREWKERLERVSGNFDGATRELAALRWKYELSRSRVEREKLLGREADATLEETNR</sequence>
<proteinExistence type="predicted"/>
<dbReference type="Proteomes" id="UP000326268">
    <property type="component" value="Unassembled WGS sequence"/>
</dbReference>
<feature type="coiled-coil region" evidence="1">
    <location>
        <begin position="71"/>
        <end position="137"/>
    </location>
</feature>
<dbReference type="GeneID" id="43657904"/>
<keyword evidence="3" id="KW-1185">Reference proteome</keyword>
<dbReference type="AlphaFoldDB" id="A0A5N6ZP77"/>